<dbReference type="AlphaFoldDB" id="S4NLP5"/>
<name>S4NLP5_9NEOP</name>
<reference evidence="2" key="2">
    <citation type="submission" date="2013-05" db="EMBL/GenBank/DDBJ databases">
        <authorList>
            <person name="Carter J.-M."/>
            <person name="Baker S.C."/>
            <person name="Pink R."/>
            <person name="Carter D.R.F."/>
            <person name="Collins A."/>
            <person name="Tomlin J."/>
            <person name="Gibbs M."/>
            <person name="Breuker C.J."/>
        </authorList>
    </citation>
    <scope>NUCLEOTIDE SEQUENCE</scope>
    <source>
        <tissue evidence="2">Ovary</tissue>
    </source>
</reference>
<proteinExistence type="predicted"/>
<evidence type="ECO:0000256" key="1">
    <source>
        <dbReference type="SAM" id="MobiDB-lite"/>
    </source>
</evidence>
<sequence>MLEFARGQSSEMSRNWYPGARGAVRGDQPRSRLSNFARLVSRPEFLPETGRRAAAVRPPPRYFSYDSHLITVFFALVL</sequence>
<protein>
    <submittedName>
        <fullName evidence="2">Uncharacterized protein</fullName>
    </submittedName>
</protein>
<accession>S4NLP5</accession>
<organism evidence="2">
    <name type="scientific">Pararge aegeria</name>
    <name type="common">speckled wood butterfly</name>
    <dbReference type="NCBI Taxonomy" id="116150"/>
    <lineage>
        <taxon>Eukaryota</taxon>
        <taxon>Metazoa</taxon>
        <taxon>Ecdysozoa</taxon>
        <taxon>Arthropoda</taxon>
        <taxon>Hexapoda</taxon>
        <taxon>Insecta</taxon>
        <taxon>Pterygota</taxon>
        <taxon>Neoptera</taxon>
        <taxon>Endopterygota</taxon>
        <taxon>Lepidoptera</taxon>
        <taxon>Glossata</taxon>
        <taxon>Ditrysia</taxon>
        <taxon>Papilionoidea</taxon>
        <taxon>Nymphalidae</taxon>
        <taxon>Satyrinae</taxon>
        <taxon>Satyrini</taxon>
        <taxon>Parargina</taxon>
        <taxon>Pararge</taxon>
    </lineage>
</organism>
<feature type="region of interest" description="Disordered" evidence="1">
    <location>
        <begin position="1"/>
        <end position="29"/>
    </location>
</feature>
<feature type="non-terminal residue" evidence="2">
    <location>
        <position position="78"/>
    </location>
</feature>
<reference evidence="2" key="1">
    <citation type="journal article" date="2013" name="BMC Genomics">
        <title>Unscrambling butterfly oogenesis.</title>
        <authorList>
            <person name="Carter J.M."/>
            <person name="Baker S.C."/>
            <person name="Pink R."/>
            <person name="Carter D.R."/>
            <person name="Collins A."/>
            <person name="Tomlin J."/>
            <person name="Gibbs M."/>
            <person name="Breuker C.J."/>
        </authorList>
    </citation>
    <scope>NUCLEOTIDE SEQUENCE</scope>
    <source>
        <tissue evidence="2">Ovary</tissue>
    </source>
</reference>
<evidence type="ECO:0000313" key="2">
    <source>
        <dbReference type="EMBL" id="JAA79661.1"/>
    </source>
</evidence>
<dbReference type="EMBL" id="GAIX01012899">
    <property type="protein sequence ID" value="JAA79661.1"/>
    <property type="molecule type" value="Transcribed_RNA"/>
</dbReference>